<keyword evidence="8" id="KW-0732">Signal</keyword>
<evidence type="ECO:0000256" key="8">
    <source>
        <dbReference type="SAM" id="SignalP"/>
    </source>
</evidence>
<evidence type="ECO:0000256" key="7">
    <source>
        <dbReference type="RuleBase" id="RU368036"/>
    </source>
</evidence>
<dbReference type="PRINTS" id="PR01210">
    <property type="entry name" value="GGTRANSPTASE"/>
</dbReference>
<comment type="catalytic activity">
    <reaction evidence="2 7">
        <text>glutathione + H2O = L-cysteinylglycine + L-glutamate</text>
        <dbReference type="Rhea" id="RHEA:28807"/>
        <dbReference type="ChEBI" id="CHEBI:15377"/>
        <dbReference type="ChEBI" id="CHEBI:29985"/>
        <dbReference type="ChEBI" id="CHEBI:57925"/>
        <dbReference type="ChEBI" id="CHEBI:61694"/>
        <dbReference type="EC" id="3.4.19.13"/>
    </reaction>
</comment>
<feature type="binding site" evidence="6">
    <location>
        <position position="414"/>
    </location>
    <ligand>
        <name>L-glutamate</name>
        <dbReference type="ChEBI" id="CHEBI:29985"/>
    </ligand>
</feature>
<dbReference type="GO" id="GO:0103068">
    <property type="term" value="F:leukotriene C4 gamma-glutamyl transferase activity"/>
    <property type="evidence" value="ECO:0007669"/>
    <property type="project" value="UniProtKB-EC"/>
</dbReference>
<feature type="binding site" evidence="6">
    <location>
        <begin position="390"/>
        <end position="392"/>
    </location>
    <ligand>
        <name>L-glutamate</name>
        <dbReference type="ChEBI" id="CHEBI:29985"/>
    </ligand>
</feature>
<keyword evidence="7" id="KW-0378">Hydrolase</keyword>
<dbReference type="EC" id="3.4.19.13" evidence="7"/>
<name>A0A829YC90_9GAMM</name>
<comment type="similarity">
    <text evidence="7">Belongs to the gamma-glutamyltransferase family.</text>
</comment>
<feature type="binding site" evidence="6">
    <location>
        <begin position="443"/>
        <end position="444"/>
    </location>
    <ligand>
        <name>L-glutamate</name>
        <dbReference type="ChEBI" id="CHEBI:29985"/>
    </ligand>
</feature>
<dbReference type="AlphaFoldDB" id="A0A829YC90"/>
<dbReference type="InterPro" id="IPR043138">
    <property type="entry name" value="GGT_lsub"/>
</dbReference>
<dbReference type="Gene3D" id="3.60.20.40">
    <property type="match status" value="1"/>
</dbReference>
<dbReference type="Pfam" id="PF01019">
    <property type="entry name" value="G_glu_transpept"/>
    <property type="match status" value="1"/>
</dbReference>
<dbReference type="EC" id="2.3.2.2" evidence="7"/>
<comment type="caution">
    <text evidence="9">The sequence shown here is derived from an EMBL/GenBank/DDBJ whole genome shotgun (WGS) entry which is preliminary data.</text>
</comment>
<sequence>MKVIPLLRVRVLLVALFVLPLAALADQPERPGKAGIASAHQLATEAGMEILRQGGNAFDAAVAVSAALAVVEPSSSGLGGGAFWLLHRASDGFETMVDAREVAPRAATHDMFLDEKGDVVKGRSTSTALAAGIPGEPAGFQYVSKTYGKLPFKTVLQPAIRLARDGFPLNNRLRGGIVAKRETFNAGAAAKIFLDKGQVPAVGFIIKQPELAKTLTALAERGSDGFYKGPVAKQLVDGVKKMGGIWSLQDLAEYQVKERKPVVGEYQGARIVTAPPPSSGGVGLVNALNILSGYDLKTVDDATRVHLIVEAARRVHRDRAEYLGDPDFVNVPMERLLSPHYAAGQRASIRMDRATPSDSLPSIAPAPVGTQTTHFSIIDADGNRVSGTMSINFFFGSGLMVPGVGILLNNEMDDFVAKAGVPNGFRLVGAESNAIAPGKRPLSSMTPTFVERPEGVMVLGTPGGSYIMGMVLLATLDWMQGMSPDELVKKGRFHHQYMPDVLSFEPGALNADVQATLKQFGHNLRESRQPGNMQIVTWDYKTGAVKAISDPRGVGVGVVY</sequence>
<accession>A0A829YC90</accession>
<dbReference type="NCBIfam" id="TIGR00066">
    <property type="entry name" value="g_glut_trans"/>
    <property type="match status" value="1"/>
</dbReference>
<dbReference type="GO" id="GO:0006751">
    <property type="term" value="P:glutathione catabolic process"/>
    <property type="evidence" value="ECO:0007669"/>
    <property type="project" value="UniProtKB-UniRule"/>
</dbReference>
<evidence type="ECO:0000313" key="9">
    <source>
        <dbReference type="EMBL" id="GFE80879.1"/>
    </source>
</evidence>
<evidence type="ECO:0000256" key="1">
    <source>
        <dbReference type="ARBA" id="ARBA00001049"/>
    </source>
</evidence>
<feature type="binding site" evidence="6">
    <location>
        <position position="464"/>
    </location>
    <ligand>
        <name>L-glutamate</name>
        <dbReference type="ChEBI" id="CHEBI:29985"/>
    </ligand>
</feature>
<proteinExistence type="inferred from homology"/>
<dbReference type="InterPro" id="IPR043137">
    <property type="entry name" value="GGT_ssub_C"/>
</dbReference>
<reference evidence="10" key="1">
    <citation type="submission" date="2020-01" db="EMBL/GenBank/DDBJ databases">
        <title>'Steroidobacter agaridevorans' sp. nov., agar-degrading bacteria isolated from rhizosphere soils.</title>
        <authorList>
            <person name="Ikenaga M."/>
            <person name="Kataoka M."/>
            <person name="Murouchi A."/>
            <person name="Katsuragi S."/>
            <person name="Sakai M."/>
        </authorList>
    </citation>
    <scope>NUCLEOTIDE SEQUENCE [LARGE SCALE GENOMIC DNA]</scope>
    <source>
        <strain evidence="10">YU21-B</strain>
    </source>
</reference>
<dbReference type="SUPFAM" id="SSF56235">
    <property type="entry name" value="N-terminal nucleophile aminohydrolases (Ntn hydrolases)"/>
    <property type="match status" value="1"/>
</dbReference>
<keyword evidence="7" id="KW-0808">Transferase</keyword>
<comment type="PTM">
    <text evidence="7">Cleaved by autocatalysis into a large and a small subunit.</text>
</comment>
<evidence type="ECO:0000256" key="2">
    <source>
        <dbReference type="ARBA" id="ARBA00001089"/>
    </source>
</evidence>
<comment type="catalytic activity">
    <reaction evidence="4 7">
        <text>an N-terminal (5-L-glutamyl)-[peptide] + an alpha-amino acid = 5-L-glutamyl amino acid + an N-terminal L-alpha-aminoacyl-[peptide]</text>
        <dbReference type="Rhea" id="RHEA:23904"/>
        <dbReference type="Rhea" id="RHEA-COMP:9780"/>
        <dbReference type="Rhea" id="RHEA-COMP:9795"/>
        <dbReference type="ChEBI" id="CHEBI:77644"/>
        <dbReference type="ChEBI" id="CHEBI:78597"/>
        <dbReference type="ChEBI" id="CHEBI:78599"/>
        <dbReference type="ChEBI" id="CHEBI:78608"/>
        <dbReference type="EC" id="2.3.2.2"/>
    </reaction>
</comment>
<protein>
    <recommendedName>
        <fullName evidence="7">Glutathione hydrolase proenzyme</fullName>
        <ecNumber evidence="7">2.3.2.2</ecNumber>
        <ecNumber evidence="7">3.4.19.13</ecNumber>
    </recommendedName>
    <component>
        <recommendedName>
            <fullName evidence="7">Glutathione hydrolase large chain</fullName>
        </recommendedName>
    </component>
    <component>
        <recommendedName>
            <fullName evidence="7">Glutathione hydrolase small chain</fullName>
        </recommendedName>
    </component>
</protein>
<dbReference type="EMBL" id="BLJN01000003">
    <property type="protein sequence ID" value="GFE80879.1"/>
    <property type="molecule type" value="Genomic_DNA"/>
</dbReference>
<feature type="chain" id="PRO_5032319250" description="Glutathione hydrolase proenzyme" evidence="8">
    <location>
        <begin position="26"/>
        <end position="560"/>
    </location>
</feature>
<dbReference type="Proteomes" id="UP000445000">
    <property type="component" value="Unassembled WGS sequence"/>
</dbReference>
<dbReference type="GO" id="GO:0036374">
    <property type="term" value="F:glutathione hydrolase activity"/>
    <property type="evidence" value="ECO:0007669"/>
    <property type="project" value="UniProtKB-UniRule"/>
</dbReference>
<feature type="active site" description="Nucleophile" evidence="5">
    <location>
        <position position="372"/>
    </location>
</feature>
<comment type="subunit">
    <text evidence="7">This enzyme consists of two polypeptide chains, which are synthesized in precursor form from a single polypeptide.</text>
</comment>
<evidence type="ECO:0000256" key="3">
    <source>
        <dbReference type="ARBA" id="ARBA00023315"/>
    </source>
</evidence>
<evidence type="ECO:0000313" key="10">
    <source>
        <dbReference type="Proteomes" id="UP000445000"/>
    </source>
</evidence>
<keyword evidence="7" id="KW-0317">Glutathione biosynthesis</keyword>
<dbReference type="PANTHER" id="PTHR43199">
    <property type="entry name" value="GLUTATHIONE HYDROLASE"/>
    <property type="match status" value="1"/>
</dbReference>
<organism evidence="9 10">
    <name type="scientific">Steroidobacter agaridevorans</name>
    <dbReference type="NCBI Taxonomy" id="2695856"/>
    <lineage>
        <taxon>Bacteria</taxon>
        <taxon>Pseudomonadati</taxon>
        <taxon>Pseudomonadota</taxon>
        <taxon>Gammaproteobacteria</taxon>
        <taxon>Steroidobacterales</taxon>
        <taxon>Steroidobacteraceae</taxon>
        <taxon>Steroidobacter</taxon>
    </lineage>
</organism>
<gene>
    <name evidence="9" type="primary">ggt_3</name>
    <name evidence="9" type="ORF">GCM10011487_28790</name>
</gene>
<dbReference type="InterPro" id="IPR029055">
    <property type="entry name" value="Ntn_hydrolases_N"/>
</dbReference>
<keyword evidence="10" id="KW-1185">Reference proteome</keyword>
<keyword evidence="7" id="KW-0865">Zymogen</keyword>
<dbReference type="InterPro" id="IPR051792">
    <property type="entry name" value="GGT_bact"/>
</dbReference>
<feature type="signal peptide" evidence="8">
    <location>
        <begin position="1"/>
        <end position="25"/>
    </location>
</feature>
<feature type="binding site" evidence="6">
    <location>
        <position position="100"/>
    </location>
    <ligand>
        <name>L-glutamate</name>
        <dbReference type="ChEBI" id="CHEBI:29985"/>
    </ligand>
</feature>
<comment type="catalytic activity">
    <reaction evidence="1 7">
        <text>an S-substituted glutathione + H2O = an S-substituted L-cysteinylglycine + L-glutamate</text>
        <dbReference type="Rhea" id="RHEA:59468"/>
        <dbReference type="ChEBI" id="CHEBI:15377"/>
        <dbReference type="ChEBI" id="CHEBI:29985"/>
        <dbReference type="ChEBI" id="CHEBI:90779"/>
        <dbReference type="ChEBI" id="CHEBI:143103"/>
        <dbReference type="EC" id="3.4.19.13"/>
    </reaction>
</comment>
<evidence type="ECO:0000256" key="4">
    <source>
        <dbReference type="ARBA" id="ARBA00047417"/>
    </source>
</evidence>
<dbReference type="InterPro" id="IPR000101">
    <property type="entry name" value="GGT_peptidase"/>
</dbReference>
<dbReference type="Gene3D" id="1.10.246.130">
    <property type="match status" value="1"/>
</dbReference>
<dbReference type="UniPathway" id="UPA00204"/>
<evidence type="ECO:0000256" key="6">
    <source>
        <dbReference type="PIRSR" id="PIRSR600101-2"/>
    </source>
</evidence>
<comment type="pathway">
    <text evidence="7">Sulfur metabolism; glutathione metabolism.</text>
</comment>
<keyword evidence="3 7" id="KW-0012">Acyltransferase</keyword>
<dbReference type="RefSeq" id="WP_161812604.1">
    <property type="nucleotide sequence ID" value="NZ_BLJN01000003.1"/>
</dbReference>
<evidence type="ECO:0000256" key="5">
    <source>
        <dbReference type="PIRSR" id="PIRSR600101-1"/>
    </source>
</evidence>
<dbReference type="PANTHER" id="PTHR43199:SF6">
    <property type="entry name" value="GLUTATHIONE HYDROLASE PROENZYME"/>
    <property type="match status" value="1"/>
</dbReference>
<dbReference type="GO" id="GO:0006750">
    <property type="term" value="P:glutathione biosynthetic process"/>
    <property type="evidence" value="ECO:0007669"/>
    <property type="project" value="UniProtKB-KW"/>
</dbReference>